<dbReference type="PROSITE" id="PS50262">
    <property type="entry name" value="G_PROTEIN_RECEP_F1_2"/>
    <property type="match status" value="1"/>
</dbReference>
<evidence type="ECO:0000313" key="11">
    <source>
        <dbReference type="WBParaSite" id="Pan_g13269.t1"/>
    </source>
</evidence>
<feature type="domain" description="G-protein coupled receptors family 1 profile" evidence="9">
    <location>
        <begin position="113"/>
        <end position="347"/>
    </location>
</feature>
<evidence type="ECO:0000256" key="5">
    <source>
        <dbReference type="ARBA" id="ARBA00023136"/>
    </source>
</evidence>
<proteinExistence type="predicted"/>
<keyword evidence="5 8" id="KW-0472">Membrane</keyword>
<comment type="subcellular location">
    <subcellularLocation>
        <location evidence="1">Membrane</location>
        <topology evidence="1">Multi-pass membrane protein</topology>
    </subcellularLocation>
</comment>
<evidence type="ECO:0000256" key="7">
    <source>
        <dbReference type="ARBA" id="ARBA00023224"/>
    </source>
</evidence>
<keyword evidence="3 8" id="KW-1133">Transmembrane helix</keyword>
<evidence type="ECO:0000256" key="3">
    <source>
        <dbReference type="ARBA" id="ARBA00022989"/>
    </source>
</evidence>
<evidence type="ECO:0000256" key="1">
    <source>
        <dbReference type="ARBA" id="ARBA00004141"/>
    </source>
</evidence>
<dbReference type="GO" id="GO:0005886">
    <property type="term" value="C:plasma membrane"/>
    <property type="evidence" value="ECO:0007669"/>
    <property type="project" value="TreeGrafter"/>
</dbReference>
<sequence length="382" mass="43607">MHIPGVIMDTAFEKEAIDINRTMHFNQSGSLHSEFEYMDSGPSLIAFLYLSYMPLCAFVGLSGNAMVFLLICTNRIFRKLPSSVYLLFLAAMSSIFLLSLLSFWVEEAHFCDFSSVWLIALVGFERLTLLYKASSFRVRRTLSSAKRQVIWVLLIACICNVWILFVAKINEVGECDINSAYDHLYNWFSLFETISCMIIPSIFIVFSNIFVVLRLRAHLKDTPCSPTVSFNTADTVYSTAGPSQTVKSTMISKASLCRPNSRFSLTKAELKEAGRCKRHSLRYADLQLTRSLLVVTTAFIMLNMPNYAYRIAIQILNISDQSVFMQRFSLAAHVLLYTHHAILFYLYIFYSPQMKKRLVPTALKLLECYCLKHVHDDTVHGN</sequence>
<keyword evidence="7" id="KW-0807">Transducer</keyword>
<organism evidence="10 11">
    <name type="scientific">Panagrellus redivivus</name>
    <name type="common">Microworm</name>
    <dbReference type="NCBI Taxonomy" id="6233"/>
    <lineage>
        <taxon>Eukaryota</taxon>
        <taxon>Metazoa</taxon>
        <taxon>Ecdysozoa</taxon>
        <taxon>Nematoda</taxon>
        <taxon>Chromadorea</taxon>
        <taxon>Rhabditida</taxon>
        <taxon>Tylenchina</taxon>
        <taxon>Panagrolaimomorpha</taxon>
        <taxon>Panagrolaimoidea</taxon>
        <taxon>Panagrolaimidae</taxon>
        <taxon>Panagrellus</taxon>
    </lineage>
</organism>
<evidence type="ECO:0000256" key="6">
    <source>
        <dbReference type="ARBA" id="ARBA00023170"/>
    </source>
</evidence>
<dbReference type="GO" id="GO:0004930">
    <property type="term" value="F:G protein-coupled receptor activity"/>
    <property type="evidence" value="ECO:0007669"/>
    <property type="project" value="UniProtKB-KW"/>
</dbReference>
<dbReference type="InterPro" id="IPR017452">
    <property type="entry name" value="GPCR_Rhodpsn_7TM"/>
</dbReference>
<feature type="transmembrane region" description="Helical" evidence="8">
    <location>
        <begin position="149"/>
        <end position="167"/>
    </location>
</feature>
<protein>
    <submittedName>
        <fullName evidence="11">G_PROTEIN_RECEP_F1_2 domain-containing protein</fullName>
    </submittedName>
</protein>
<keyword evidence="10" id="KW-1185">Reference proteome</keyword>
<accession>A0A7E4UVB5</accession>
<dbReference type="SUPFAM" id="SSF81321">
    <property type="entry name" value="Family A G protein-coupled receptor-like"/>
    <property type="match status" value="1"/>
</dbReference>
<feature type="transmembrane region" description="Helical" evidence="8">
    <location>
        <begin position="187"/>
        <end position="213"/>
    </location>
</feature>
<name>A0A7E4UVB5_PANRE</name>
<evidence type="ECO:0000256" key="4">
    <source>
        <dbReference type="ARBA" id="ARBA00023040"/>
    </source>
</evidence>
<feature type="transmembrane region" description="Helical" evidence="8">
    <location>
        <begin position="110"/>
        <end position="129"/>
    </location>
</feature>
<evidence type="ECO:0000256" key="2">
    <source>
        <dbReference type="ARBA" id="ARBA00022692"/>
    </source>
</evidence>
<feature type="transmembrane region" description="Helical" evidence="8">
    <location>
        <begin position="288"/>
        <end position="308"/>
    </location>
</feature>
<feature type="transmembrane region" description="Helical" evidence="8">
    <location>
        <begin position="84"/>
        <end position="104"/>
    </location>
</feature>
<evidence type="ECO:0000256" key="8">
    <source>
        <dbReference type="SAM" id="Phobius"/>
    </source>
</evidence>
<dbReference type="AlphaFoldDB" id="A0A7E4UVB5"/>
<evidence type="ECO:0000313" key="10">
    <source>
        <dbReference type="Proteomes" id="UP000492821"/>
    </source>
</evidence>
<dbReference type="Gene3D" id="1.20.1070.10">
    <property type="entry name" value="Rhodopsin 7-helix transmembrane proteins"/>
    <property type="match status" value="1"/>
</dbReference>
<dbReference type="PANTHER" id="PTHR24243:SF230">
    <property type="entry name" value="G-PROTEIN COUPLED RECEPTORS FAMILY 1 PROFILE DOMAIN-CONTAINING PROTEIN"/>
    <property type="match status" value="1"/>
</dbReference>
<feature type="transmembrane region" description="Helical" evidence="8">
    <location>
        <begin position="328"/>
        <end position="350"/>
    </location>
</feature>
<keyword evidence="2 8" id="KW-0812">Transmembrane</keyword>
<feature type="transmembrane region" description="Helical" evidence="8">
    <location>
        <begin position="44"/>
        <end position="72"/>
    </location>
</feature>
<dbReference type="PANTHER" id="PTHR24243">
    <property type="entry name" value="G-PROTEIN COUPLED RECEPTOR"/>
    <property type="match status" value="1"/>
</dbReference>
<reference evidence="11" key="2">
    <citation type="submission" date="2020-10" db="UniProtKB">
        <authorList>
            <consortium name="WormBaseParasite"/>
        </authorList>
    </citation>
    <scope>IDENTIFICATION</scope>
</reference>
<keyword evidence="6" id="KW-0675">Receptor</keyword>
<dbReference type="WBParaSite" id="Pan_g13269.t1">
    <property type="protein sequence ID" value="Pan_g13269.t1"/>
    <property type="gene ID" value="Pan_g13269"/>
</dbReference>
<evidence type="ECO:0000259" key="9">
    <source>
        <dbReference type="PROSITE" id="PS50262"/>
    </source>
</evidence>
<dbReference type="Proteomes" id="UP000492821">
    <property type="component" value="Unassembled WGS sequence"/>
</dbReference>
<reference evidence="10" key="1">
    <citation type="journal article" date="2013" name="Genetics">
        <title>The draft genome and transcriptome of Panagrellus redivivus are shaped by the harsh demands of a free-living lifestyle.</title>
        <authorList>
            <person name="Srinivasan J."/>
            <person name="Dillman A.R."/>
            <person name="Macchietto M.G."/>
            <person name="Heikkinen L."/>
            <person name="Lakso M."/>
            <person name="Fracchia K.M."/>
            <person name="Antoshechkin I."/>
            <person name="Mortazavi A."/>
            <person name="Wong G."/>
            <person name="Sternberg P.W."/>
        </authorList>
    </citation>
    <scope>NUCLEOTIDE SEQUENCE [LARGE SCALE GENOMIC DNA]</scope>
    <source>
        <strain evidence="10">MT8872</strain>
    </source>
</reference>
<keyword evidence="4" id="KW-0297">G-protein coupled receptor</keyword>